<name>A0AA40HFT6_CNENI</name>
<sequence>MECGHSEIDELIKERPVDEYMGMVKRSPSPPEACRNQPLPDWWMQQPGAAGLPLVPGYPAYDAHHSGTKRSGPGRVGDTLKTKLEGPVWVLEGPWMSMIWCQKPGT</sequence>
<gene>
    <name evidence="1" type="ORF">QTO34_010568</name>
</gene>
<dbReference type="AlphaFoldDB" id="A0AA40HFT6"/>
<protein>
    <submittedName>
        <fullName evidence="1">Uncharacterized protein</fullName>
    </submittedName>
</protein>
<dbReference type="EMBL" id="JAULJE010000021">
    <property type="protein sequence ID" value="KAK1330379.1"/>
    <property type="molecule type" value="Genomic_DNA"/>
</dbReference>
<keyword evidence="2" id="KW-1185">Reference proteome</keyword>
<evidence type="ECO:0000313" key="1">
    <source>
        <dbReference type="EMBL" id="KAK1330379.1"/>
    </source>
</evidence>
<reference evidence="1" key="1">
    <citation type="submission" date="2023-06" db="EMBL/GenBank/DDBJ databases">
        <title>Reference genome for the Northern bat (Eptesicus nilssonii), a most northern bat species.</title>
        <authorList>
            <person name="Laine V.N."/>
            <person name="Pulliainen A.T."/>
            <person name="Lilley T.M."/>
        </authorList>
    </citation>
    <scope>NUCLEOTIDE SEQUENCE</scope>
    <source>
        <strain evidence="1">BLF_Eptnil</strain>
        <tissue evidence="1">Kidney</tissue>
    </source>
</reference>
<evidence type="ECO:0000313" key="2">
    <source>
        <dbReference type="Proteomes" id="UP001177744"/>
    </source>
</evidence>
<proteinExistence type="predicted"/>
<accession>A0AA40HFT6</accession>
<comment type="caution">
    <text evidence="1">The sequence shown here is derived from an EMBL/GenBank/DDBJ whole genome shotgun (WGS) entry which is preliminary data.</text>
</comment>
<organism evidence="1 2">
    <name type="scientific">Cnephaeus nilssonii</name>
    <name type="common">Northern bat</name>
    <name type="synonym">Eptesicus nilssonii</name>
    <dbReference type="NCBI Taxonomy" id="3371016"/>
    <lineage>
        <taxon>Eukaryota</taxon>
        <taxon>Metazoa</taxon>
        <taxon>Chordata</taxon>
        <taxon>Craniata</taxon>
        <taxon>Vertebrata</taxon>
        <taxon>Euteleostomi</taxon>
        <taxon>Mammalia</taxon>
        <taxon>Eutheria</taxon>
        <taxon>Laurasiatheria</taxon>
        <taxon>Chiroptera</taxon>
        <taxon>Yangochiroptera</taxon>
        <taxon>Vespertilionidae</taxon>
        <taxon>Cnephaeus</taxon>
    </lineage>
</organism>
<dbReference type="Proteomes" id="UP001177744">
    <property type="component" value="Unassembled WGS sequence"/>
</dbReference>